<gene>
    <name evidence="3" type="ORF">AAFC00_003422</name>
</gene>
<reference evidence="3 4" key="1">
    <citation type="submission" date="2024-07" db="EMBL/GenBank/DDBJ databases">
        <title>Draft sequence of the Neodothiora populina.</title>
        <authorList>
            <person name="Drown D.D."/>
            <person name="Schuette U.S."/>
            <person name="Buechlein A.B."/>
            <person name="Rusch D.R."/>
            <person name="Winton L.W."/>
            <person name="Adams G.A."/>
        </authorList>
    </citation>
    <scope>NUCLEOTIDE SEQUENCE [LARGE SCALE GENOMIC DNA]</scope>
    <source>
        <strain evidence="3 4">CPC 39397</strain>
    </source>
</reference>
<feature type="compositionally biased region" description="Basic and acidic residues" evidence="1">
    <location>
        <begin position="50"/>
        <end position="63"/>
    </location>
</feature>
<dbReference type="RefSeq" id="XP_069200699.1">
    <property type="nucleotide sequence ID" value="XM_069342890.1"/>
</dbReference>
<evidence type="ECO:0000313" key="4">
    <source>
        <dbReference type="Proteomes" id="UP001562354"/>
    </source>
</evidence>
<dbReference type="Pfam" id="PF11500">
    <property type="entry name" value="Cut12"/>
    <property type="match status" value="1"/>
</dbReference>
<feature type="compositionally biased region" description="Basic residues" evidence="1">
    <location>
        <begin position="331"/>
        <end position="341"/>
    </location>
</feature>
<feature type="region of interest" description="Disordered" evidence="1">
    <location>
        <begin position="44"/>
        <end position="196"/>
    </location>
</feature>
<feature type="compositionally biased region" description="Basic and acidic residues" evidence="1">
    <location>
        <begin position="547"/>
        <end position="567"/>
    </location>
</feature>
<evidence type="ECO:0000313" key="3">
    <source>
        <dbReference type="EMBL" id="KAL1304424.1"/>
    </source>
</evidence>
<feature type="compositionally biased region" description="Basic and acidic residues" evidence="1">
    <location>
        <begin position="376"/>
        <end position="390"/>
    </location>
</feature>
<feature type="region of interest" description="Disordered" evidence="1">
    <location>
        <begin position="325"/>
        <end position="345"/>
    </location>
</feature>
<feature type="region of interest" description="Disordered" evidence="1">
    <location>
        <begin position="1"/>
        <end position="24"/>
    </location>
</feature>
<dbReference type="Proteomes" id="UP001562354">
    <property type="component" value="Unassembled WGS sequence"/>
</dbReference>
<sequence length="583" mass="64259">MLSWLTGSKGADADEPDVGDTIFEAPETPAPVFAVRAFKHAIFGTPKPGGRQDHFDDIAERIPSKTSRSTTSGNDTTSGEQSGGIKDMPLPDILGFSPTKPNGILMTPGTTRRNKTVTFGAQVVDNEGKKPSRSGLPNTFPGKFPSPWTPKTDFDALSDTSSASTATQKRTKLTQTLHDVRDSSSKTKTQSSKVIAKSKDDMDITLDYMEPRSQSGKYWKQEYDSYAEKTQREVKRLLVKQKLAKAYARDKDEQMKALSTQLQQEKAKAEKLGARNEELERDVSALKEGRQSGNNVSPFERLKTAQDEAAKLRLENWKLREDLERAQNKASKAHTSPRKRPVSNAGADIWADVVQSSPFVVDAAEKSANQAPLATDPKKFDSPLRLRDINTLEVTQPRPDSKRQERTIDITPRRNHAKSTPRSSRDSQILPEDSIDLSLALPQMTPPEAVAKSPSQSARRTPRSARKSAAEKSIDDLLEQYSPTKSIIMSSPPPPFDRMALPMGLPASKPAKEHPNHHRKKISLAESFAKAASPVTSGGDAVSKVEQPVHETDDAKQKRSLSEEKRRAALERIQARRAGKTKG</sequence>
<feature type="compositionally biased region" description="Polar residues" evidence="1">
    <location>
        <begin position="108"/>
        <end position="119"/>
    </location>
</feature>
<feature type="compositionally biased region" description="Basic and acidic residues" evidence="1">
    <location>
        <begin position="399"/>
        <end position="412"/>
    </location>
</feature>
<organism evidence="3 4">
    <name type="scientific">Neodothiora populina</name>
    <dbReference type="NCBI Taxonomy" id="2781224"/>
    <lineage>
        <taxon>Eukaryota</taxon>
        <taxon>Fungi</taxon>
        <taxon>Dikarya</taxon>
        <taxon>Ascomycota</taxon>
        <taxon>Pezizomycotina</taxon>
        <taxon>Dothideomycetes</taxon>
        <taxon>Dothideomycetidae</taxon>
        <taxon>Dothideales</taxon>
        <taxon>Dothioraceae</taxon>
        <taxon>Neodothiora</taxon>
    </lineage>
</organism>
<feature type="compositionally biased region" description="Polar residues" evidence="1">
    <location>
        <begin position="64"/>
        <end position="80"/>
    </location>
</feature>
<name>A0ABR3PE61_9PEZI</name>
<dbReference type="EMBL" id="JBFMKM010000008">
    <property type="protein sequence ID" value="KAL1304424.1"/>
    <property type="molecule type" value="Genomic_DNA"/>
</dbReference>
<accession>A0ABR3PE61</accession>
<feature type="domain" description="Spindle pole body-associated protein cut12" evidence="2">
    <location>
        <begin position="155"/>
        <end position="284"/>
    </location>
</feature>
<dbReference type="InterPro" id="IPR021589">
    <property type="entry name" value="Cut12"/>
</dbReference>
<evidence type="ECO:0000259" key="2">
    <source>
        <dbReference type="Pfam" id="PF11500"/>
    </source>
</evidence>
<keyword evidence="4" id="KW-1185">Reference proteome</keyword>
<comment type="caution">
    <text evidence="3">The sequence shown here is derived from an EMBL/GenBank/DDBJ whole genome shotgun (WGS) entry which is preliminary data.</text>
</comment>
<proteinExistence type="predicted"/>
<evidence type="ECO:0000256" key="1">
    <source>
        <dbReference type="SAM" id="MobiDB-lite"/>
    </source>
</evidence>
<feature type="compositionally biased region" description="Low complexity" evidence="1">
    <location>
        <begin position="155"/>
        <end position="167"/>
    </location>
</feature>
<dbReference type="GeneID" id="95977123"/>
<feature type="region of interest" description="Disordered" evidence="1">
    <location>
        <begin position="366"/>
        <end position="567"/>
    </location>
</feature>
<protein>
    <recommendedName>
        <fullName evidence="2">Spindle pole body-associated protein cut12 domain-containing protein</fullName>
    </recommendedName>
</protein>